<comment type="caution">
    <text evidence="4">The sequence shown here is derived from an EMBL/GenBank/DDBJ whole genome shotgun (WGS) entry which is preliminary data.</text>
</comment>
<organism evidence="4 5">
    <name type="scientific">Folsomia candida</name>
    <name type="common">Springtail</name>
    <dbReference type="NCBI Taxonomy" id="158441"/>
    <lineage>
        <taxon>Eukaryota</taxon>
        <taxon>Metazoa</taxon>
        <taxon>Ecdysozoa</taxon>
        <taxon>Arthropoda</taxon>
        <taxon>Hexapoda</taxon>
        <taxon>Collembola</taxon>
        <taxon>Entomobryomorpha</taxon>
        <taxon>Isotomoidea</taxon>
        <taxon>Isotomidae</taxon>
        <taxon>Proisotominae</taxon>
        <taxon>Folsomia</taxon>
    </lineage>
</organism>
<proteinExistence type="inferred from homology"/>
<dbReference type="SMART" id="SM01127">
    <property type="entry name" value="DDHD"/>
    <property type="match status" value="1"/>
</dbReference>
<dbReference type="Proteomes" id="UP000198287">
    <property type="component" value="Unassembled WGS sequence"/>
</dbReference>
<dbReference type="PANTHER" id="PTHR23509">
    <property type="entry name" value="PA-PL1 PHOSPHOLIPASE FAMILY"/>
    <property type="match status" value="1"/>
</dbReference>
<dbReference type="InterPro" id="IPR058055">
    <property type="entry name" value="PA-PLA1"/>
</dbReference>
<dbReference type="InterPro" id="IPR057825">
    <property type="entry name" value="WWE_SEC23-DDH2"/>
</dbReference>
<dbReference type="InterPro" id="IPR004177">
    <property type="entry name" value="DDHD_dom"/>
</dbReference>
<gene>
    <name evidence="4" type="ORF">Fcan01_19405</name>
</gene>
<dbReference type="AlphaFoldDB" id="A0A226DKY2"/>
<evidence type="ECO:0000256" key="1">
    <source>
        <dbReference type="ARBA" id="ARBA00038464"/>
    </source>
</evidence>
<dbReference type="GO" id="GO:0030134">
    <property type="term" value="C:COPII-coated ER to Golgi transport vesicle"/>
    <property type="evidence" value="ECO:0007669"/>
    <property type="project" value="TreeGrafter"/>
</dbReference>
<dbReference type="PANTHER" id="PTHR23509:SF10">
    <property type="entry name" value="LD21067P"/>
    <property type="match status" value="1"/>
</dbReference>
<dbReference type="EMBL" id="LNIX01000017">
    <property type="protein sequence ID" value="OXA45648.1"/>
    <property type="molecule type" value="Genomic_DNA"/>
</dbReference>
<evidence type="ECO:0000313" key="5">
    <source>
        <dbReference type="Proteomes" id="UP000198287"/>
    </source>
</evidence>
<dbReference type="OrthoDB" id="69269at2759"/>
<name>A0A226DKY2_FOLCA</name>
<dbReference type="PROSITE" id="PS51043">
    <property type="entry name" value="DDHD"/>
    <property type="match status" value="1"/>
</dbReference>
<dbReference type="Pfam" id="PF23464">
    <property type="entry name" value="WWE_3"/>
    <property type="match status" value="1"/>
</dbReference>
<comment type="similarity">
    <text evidence="1">Belongs to the PA-PLA1 family.</text>
</comment>
<evidence type="ECO:0000259" key="3">
    <source>
        <dbReference type="PROSITE" id="PS51043"/>
    </source>
</evidence>
<feature type="compositionally biased region" description="Polar residues" evidence="2">
    <location>
        <begin position="1073"/>
        <end position="1083"/>
    </location>
</feature>
<sequence length="1149" mass="125313">MSEDSSVKRGGLTNSLLNAASFASFEDSALLVPVPLSDEPEILLAPPNSEIDLNSEDSGSVHLLASGTISPIESSSSPSLIPTDNSFVPLFNLESYGGKDDPSKFQGFPIPIPDFLKQDLPPVSSSVPVPPVPPQFSTYQRQSTTGVQNNHVTSFPPPPPIPTKVAHSPKTFVPPPPPISTRVAHSPTSFLPPPPPIPAGVAHSPDSPTSFVPHPVWPPAPPLATQSPTFPVKSVIEQEITIGTPFSRPPPSMAMFSPPPPPGVVGGSGSSAETNNNSFRLGKQKPMYAKYPGLSGVEASPPAPMYMAMPNATQFSETAQVPTSVTTFAPTPQPAPPTSIPSSSPYAFTPFNTQRIPSPMGYQSPTGQNSMASAATGGGGGGVTYKPVAFHWFHRKEKDAETKDKNGPKVDKDKTVWRAFSLADSAALEQAFSENNQELISTDGGRYDVNVHKRLKYPVYWEEKPSEVRRCSWFYKGPMDSRFVPYEEILSESLELEYHSGLTTGVWNRRLEFPGGEAIILYNANAVSHFCQAAAPDEWGNLPESQLRPRVVKRGVEEFEIEDGESSQIDHLVFLVHGIGAICDLKFRTIVEAVDDFRHLSFQLMQTHFKEAVESQRAGRIEFLPVSWHDALHGDGGIDKKLKPITLKSIPKLRNFTNDSLLDILFYTSPVYAQTIIDTVGSELNRLFNLFLSRNPTFNGYVAVAGHSLGSLILFDLLTHQPKIGRYTKEDNTESGDSANRQADIQKNESANAAGSEGQNQSTMIYTVGSGTGQPFIKYPTLEFEPTAFFALGSPIAMFVTVRGIDRLGENFHFPTCPSFFNIFHPYDPVAYRLETLIDPNFDMRPVLIPHHKGRKRFHLELKETMQRVGADIKQKFLDSLKTTWNTVYQYATFSKGENFESEIDRVLEGELSEKGVDTNSNGSAEDVDQDIGLGKLNGGRRVDYVLQEAPLESFNEYLFALSSHVCYWESEDTMLMVLREIYASMGIFVEKQSEAELEFSTNLPSAPAFRDLAPYYPSSEAIPPPIATPIYTGGLYQPDYGTSTSSSLPPTALIAPQSTPSGPPPLFLNPGAHTSSSSSMQGFGNPPPISTAAVRTSPNEPGKPLIIGARPVVSPEDITSLRGMDPTAPIMTNATPLGPPPRTGFQRK</sequence>
<dbReference type="PRINTS" id="PR01217">
    <property type="entry name" value="PRICHEXTENSN"/>
</dbReference>
<dbReference type="InterPro" id="IPR004170">
    <property type="entry name" value="WWE_dom"/>
</dbReference>
<evidence type="ECO:0000313" key="4">
    <source>
        <dbReference type="EMBL" id="OXA45648.1"/>
    </source>
</evidence>
<dbReference type="GO" id="GO:0004620">
    <property type="term" value="F:phospholipase activity"/>
    <property type="evidence" value="ECO:0007669"/>
    <property type="project" value="TreeGrafter"/>
</dbReference>
<dbReference type="GO" id="GO:0046872">
    <property type="term" value="F:metal ion binding"/>
    <property type="evidence" value="ECO:0007669"/>
    <property type="project" value="InterPro"/>
</dbReference>
<feature type="region of interest" description="Disordered" evidence="2">
    <location>
        <begin position="181"/>
        <end position="223"/>
    </location>
</feature>
<reference evidence="4 5" key="1">
    <citation type="submission" date="2015-12" db="EMBL/GenBank/DDBJ databases">
        <title>The genome of Folsomia candida.</title>
        <authorList>
            <person name="Faddeeva A."/>
            <person name="Derks M.F."/>
            <person name="Anvar Y."/>
            <person name="Smit S."/>
            <person name="Van Straalen N."/>
            <person name="Roelofs D."/>
        </authorList>
    </citation>
    <scope>NUCLEOTIDE SEQUENCE [LARGE SCALE GENOMIC DNA]</scope>
    <source>
        <strain evidence="4 5">VU population</strain>
        <tissue evidence="4">Whole body</tissue>
    </source>
</reference>
<dbReference type="STRING" id="158441.A0A226DKY2"/>
<accession>A0A226DKY2</accession>
<feature type="region of interest" description="Disordered" evidence="2">
    <location>
        <begin position="1042"/>
        <end position="1149"/>
    </location>
</feature>
<dbReference type="Pfam" id="PF02825">
    <property type="entry name" value="WWE"/>
    <property type="match status" value="1"/>
</dbReference>
<feature type="domain" description="DDHD" evidence="3">
    <location>
        <begin position="782"/>
        <end position="984"/>
    </location>
</feature>
<protein>
    <submittedName>
        <fullName evidence="4">SEC23-interacting protein</fullName>
    </submittedName>
</protein>
<evidence type="ECO:0000256" key="2">
    <source>
        <dbReference type="SAM" id="MobiDB-lite"/>
    </source>
</evidence>
<dbReference type="Pfam" id="PF02862">
    <property type="entry name" value="DDHD"/>
    <property type="match status" value="1"/>
</dbReference>
<keyword evidence="5" id="KW-1185">Reference proteome</keyword>